<dbReference type="InterPro" id="IPR050177">
    <property type="entry name" value="Lipid_A_modif_metabolic_enz"/>
</dbReference>
<comment type="caution">
    <text evidence="2">The sequence shown here is derived from an EMBL/GenBank/DDBJ whole genome shotgun (WGS) entry which is preliminary data.</text>
</comment>
<feature type="domain" description="NAD-dependent epimerase/dehydratase" evidence="1">
    <location>
        <begin position="6"/>
        <end position="234"/>
    </location>
</feature>
<dbReference type="InterPro" id="IPR036291">
    <property type="entry name" value="NAD(P)-bd_dom_sf"/>
</dbReference>
<organism evidence="2 3">
    <name type="scientific">Dysgonomonas hofstadii</name>
    <dbReference type="NCBI Taxonomy" id="637886"/>
    <lineage>
        <taxon>Bacteria</taxon>
        <taxon>Pseudomonadati</taxon>
        <taxon>Bacteroidota</taxon>
        <taxon>Bacteroidia</taxon>
        <taxon>Bacteroidales</taxon>
        <taxon>Dysgonomonadaceae</taxon>
        <taxon>Dysgonomonas</taxon>
    </lineage>
</organism>
<dbReference type="Pfam" id="PF01370">
    <property type="entry name" value="Epimerase"/>
    <property type="match status" value="1"/>
</dbReference>
<dbReference type="Proteomes" id="UP000555103">
    <property type="component" value="Unassembled WGS sequence"/>
</dbReference>
<dbReference type="AlphaFoldDB" id="A0A840CYD4"/>
<evidence type="ECO:0000259" key="1">
    <source>
        <dbReference type="Pfam" id="PF01370"/>
    </source>
</evidence>
<dbReference type="EMBL" id="JACIEP010000013">
    <property type="protein sequence ID" value="MBB4037432.1"/>
    <property type="molecule type" value="Genomic_DNA"/>
</dbReference>
<evidence type="ECO:0000313" key="2">
    <source>
        <dbReference type="EMBL" id="MBB4037432.1"/>
    </source>
</evidence>
<dbReference type="PANTHER" id="PTHR43245:SF58">
    <property type="entry name" value="BLL5923 PROTEIN"/>
    <property type="match status" value="1"/>
</dbReference>
<dbReference type="SUPFAM" id="SSF51735">
    <property type="entry name" value="NAD(P)-binding Rossmann-fold domains"/>
    <property type="match status" value="1"/>
</dbReference>
<name>A0A840CYD4_9BACT</name>
<dbReference type="Gene3D" id="3.40.50.720">
    <property type="entry name" value="NAD(P)-binding Rossmann-like Domain"/>
    <property type="match status" value="1"/>
</dbReference>
<dbReference type="InterPro" id="IPR001509">
    <property type="entry name" value="Epimerase_deHydtase"/>
</dbReference>
<dbReference type="RefSeq" id="WP_183308265.1">
    <property type="nucleotide sequence ID" value="NZ_JACIEP010000013.1"/>
</dbReference>
<accession>A0A840CYD4</accession>
<reference evidence="2 3" key="1">
    <citation type="submission" date="2020-08" db="EMBL/GenBank/DDBJ databases">
        <title>Genomic Encyclopedia of Type Strains, Phase IV (KMG-IV): sequencing the most valuable type-strain genomes for metagenomic binning, comparative biology and taxonomic classification.</title>
        <authorList>
            <person name="Goeker M."/>
        </authorList>
    </citation>
    <scope>NUCLEOTIDE SEQUENCE [LARGE SCALE GENOMIC DNA]</scope>
    <source>
        <strain evidence="2 3">DSM 104969</strain>
    </source>
</reference>
<dbReference type="PANTHER" id="PTHR43245">
    <property type="entry name" value="BIFUNCTIONAL POLYMYXIN RESISTANCE PROTEIN ARNA"/>
    <property type="match status" value="1"/>
</dbReference>
<sequence length="337" mass="38781">MNSKRILITGASGFIGSFLVEKALEKNYEVWAGIRKSSSREYLQDEHIRFIDLNFSDKGKLKEQLSEFAREHGRFNYIIHNAGVTKCLNPDDFDRVNFQYTANFIDVLKEGDMVPDKFVLMSSLSAFGLGDEINYTPIKLTDTPNPNTAYGRSKLKAEQYLQQTTDFPYIILRPTGVYGPREKDYFLMIKTVKSGLDVGAGFRPQHLTFIYVKDLVDAAYLALESEVKNKAYFVADGDVYTDKEYTRLVKNVIGKKHVLSLKVPLWLLRGISVGAEDISRLTKKPSTLNRDKYKIMRQRNWECDITPLVNDLGFSPKYNLQRGLEESFLWYKEKGWL</sequence>
<proteinExistence type="predicted"/>
<evidence type="ECO:0000313" key="3">
    <source>
        <dbReference type="Proteomes" id="UP000555103"/>
    </source>
</evidence>
<keyword evidence="3" id="KW-1185">Reference proteome</keyword>
<protein>
    <submittedName>
        <fullName evidence="2">Nucleoside-diphosphate-sugar epimerase</fullName>
    </submittedName>
</protein>
<gene>
    <name evidence="2" type="ORF">GGR21_003349</name>
</gene>